<comment type="catalytic activity">
    <reaction evidence="1">
        <text>ATP + protein L-histidine = ADP + protein N-phospho-L-histidine.</text>
        <dbReference type="EC" id="2.7.13.3"/>
    </reaction>
</comment>
<dbReference type="InterPro" id="IPR004358">
    <property type="entry name" value="Sig_transdc_His_kin-like_C"/>
</dbReference>
<evidence type="ECO:0000256" key="3">
    <source>
        <dbReference type="ARBA" id="ARBA00022553"/>
    </source>
</evidence>
<dbReference type="EMBL" id="BLXX01000013">
    <property type="protein sequence ID" value="GFO61292.1"/>
    <property type="molecule type" value="Genomic_DNA"/>
</dbReference>
<dbReference type="EC" id="2.7.13.3" evidence="2"/>
<dbReference type="InterPro" id="IPR035965">
    <property type="entry name" value="PAS-like_dom_sf"/>
</dbReference>
<keyword evidence="10" id="KW-1185">Reference proteome</keyword>
<gene>
    <name evidence="9" type="ORF">GMST_36170</name>
</gene>
<evidence type="ECO:0000259" key="6">
    <source>
        <dbReference type="PROSITE" id="PS50109"/>
    </source>
</evidence>
<dbReference type="InterPro" id="IPR011006">
    <property type="entry name" value="CheY-like_superfamily"/>
</dbReference>
<dbReference type="CDD" id="cd17546">
    <property type="entry name" value="REC_hyHK_CKI1_RcsC-like"/>
    <property type="match status" value="1"/>
</dbReference>
<dbReference type="InterPro" id="IPR003594">
    <property type="entry name" value="HATPase_dom"/>
</dbReference>
<dbReference type="Pfam" id="PF08448">
    <property type="entry name" value="PAS_4"/>
    <property type="match status" value="1"/>
</dbReference>
<sequence>MLSDNPASPAILLIENDEDAAASIRQAFEAAPDAYRFLSLNNLSDAYAYLELNSPDLILADYLLADGDNNALVAKAFGICPVILLAAQPNARTAVTVIKAGAQDYLAKSPDTFASLPQLGRLALKEWLILQERRKIQEKVSQGKREWENTFDAVSDLILIVDTNHTISRANRAMAERFGLSPADLPGRKCYEVFHQRSTPPHFCPFRRLMASGGEQRQEIEEKTLDGFFELTASPLYDLQGELVACVHVAREITERKRTEEERLALEQQLQQAQKLESLGVLAGGIAHDFNNILMIILGHCFLAKDDGDGDQRAHLQQIELAASRAADLCRQMLAYAGKSPLVQTRVDLRRLVQEMVDMLRSAMKKNVSFEFEEVSALPEITGDRAKIQQIIMNLIVNAAEAIGEHAGTVTVELSSAELFPGQEADFLGNPIPAGPYVCLKVADTGCGMDDETRKRIFEPFFSTKFAGRGLGMSAIIGIVKSHKGALQLRSAPGSGTVFKVYFPLSAAAGPEMAAPRPALAAGERQPSGQGTVLLVDDEAALREIGARLLEGMGFTVLQAVNGREAVRLYAERRSGIDLVLMDLTMPDLDGIKAYREMRKLSKSVPIVICSGYDNNEISATISQDPLAGFVSKPYRPEQVRQLLMRLLKKEL</sequence>
<feature type="modified residue" description="4-aspartylphosphate" evidence="4">
    <location>
        <position position="583"/>
    </location>
</feature>
<evidence type="ECO:0000313" key="9">
    <source>
        <dbReference type="EMBL" id="GFO61292.1"/>
    </source>
</evidence>
<feature type="domain" description="Response regulatory" evidence="7">
    <location>
        <begin position="532"/>
        <end position="648"/>
    </location>
</feature>
<dbReference type="InterPro" id="IPR005467">
    <property type="entry name" value="His_kinase_dom"/>
</dbReference>
<evidence type="ECO:0000256" key="2">
    <source>
        <dbReference type="ARBA" id="ARBA00012438"/>
    </source>
</evidence>
<dbReference type="InterPro" id="IPR036890">
    <property type="entry name" value="HATPase_C_sf"/>
</dbReference>
<dbReference type="InterPro" id="IPR003661">
    <property type="entry name" value="HisK_dim/P_dom"/>
</dbReference>
<dbReference type="AlphaFoldDB" id="A0A6V8MMU4"/>
<dbReference type="InterPro" id="IPR001789">
    <property type="entry name" value="Sig_transdc_resp-reg_receiver"/>
</dbReference>
<feature type="domain" description="Histidine kinase" evidence="6">
    <location>
        <begin position="285"/>
        <end position="507"/>
    </location>
</feature>
<dbReference type="SUPFAM" id="SSF47384">
    <property type="entry name" value="Homodimeric domain of signal transducing histidine kinase"/>
    <property type="match status" value="1"/>
</dbReference>
<dbReference type="PROSITE" id="PS50110">
    <property type="entry name" value="RESPONSE_REGULATORY"/>
    <property type="match status" value="2"/>
</dbReference>
<dbReference type="Gene3D" id="3.40.50.2300">
    <property type="match status" value="2"/>
</dbReference>
<evidence type="ECO:0000259" key="8">
    <source>
        <dbReference type="PROSITE" id="PS50112"/>
    </source>
</evidence>
<dbReference type="PROSITE" id="PS50112">
    <property type="entry name" value="PAS"/>
    <property type="match status" value="1"/>
</dbReference>
<dbReference type="PANTHER" id="PTHR43065:SF42">
    <property type="entry name" value="TWO-COMPONENT SENSOR PPRA"/>
    <property type="match status" value="1"/>
</dbReference>
<dbReference type="Gene3D" id="1.10.287.130">
    <property type="match status" value="1"/>
</dbReference>
<name>A0A6V8MMU4_9BACT</name>
<dbReference type="InterPro" id="IPR036097">
    <property type="entry name" value="HisK_dim/P_sf"/>
</dbReference>
<dbReference type="InterPro" id="IPR000014">
    <property type="entry name" value="PAS"/>
</dbReference>
<dbReference type="SUPFAM" id="SSF55874">
    <property type="entry name" value="ATPase domain of HSP90 chaperone/DNA topoisomerase II/histidine kinase"/>
    <property type="match status" value="1"/>
</dbReference>
<dbReference type="CDD" id="cd00156">
    <property type="entry name" value="REC"/>
    <property type="match status" value="1"/>
</dbReference>
<dbReference type="Gene3D" id="3.30.565.10">
    <property type="entry name" value="Histidine kinase-like ATPase, C-terminal domain"/>
    <property type="match status" value="1"/>
</dbReference>
<dbReference type="RefSeq" id="WP_183356088.1">
    <property type="nucleotide sequence ID" value="NZ_BLXX01000013.1"/>
</dbReference>
<dbReference type="SUPFAM" id="SSF52172">
    <property type="entry name" value="CheY-like"/>
    <property type="match status" value="2"/>
</dbReference>
<protein>
    <recommendedName>
        <fullName evidence="2">histidine kinase</fullName>
        <ecNumber evidence="2">2.7.13.3</ecNumber>
    </recommendedName>
</protein>
<keyword evidence="3 4" id="KW-0597">Phosphoprotein</keyword>
<dbReference type="Proteomes" id="UP000556026">
    <property type="component" value="Unassembled WGS sequence"/>
</dbReference>
<dbReference type="SUPFAM" id="SSF55785">
    <property type="entry name" value="PYP-like sensor domain (PAS domain)"/>
    <property type="match status" value="1"/>
</dbReference>
<evidence type="ECO:0000256" key="1">
    <source>
        <dbReference type="ARBA" id="ARBA00000085"/>
    </source>
</evidence>
<dbReference type="CDD" id="cd00130">
    <property type="entry name" value="PAS"/>
    <property type="match status" value="1"/>
</dbReference>
<dbReference type="GO" id="GO:0000155">
    <property type="term" value="F:phosphorelay sensor kinase activity"/>
    <property type="evidence" value="ECO:0007669"/>
    <property type="project" value="InterPro"/>
</dbReference>
<dbReference type="NCBIfam" id="TIGR00229">
    <property type="entry name" value="sensory_box"/>
    <property type="match status" value="1"/>
</dbReference>
<feature type="domain" description="PAS" evidence="8">
    <location>
        <begin position="143"/>
        <end position="195"/>
    </location>
</feature>
<evidence type="ECO:0000313" key="10">
    <source>
        <dbReference type="Proteomes" id="UP000556026"/>
    </source>
</evidence>
<comment type="caution">
    <text evidence="9">The sequence shown here is derived from an EMBL/GenBank/DDBJ whole genome shotgun (WGS) entry which is preliminary data.</text>
</comment>
<keyword evidence="5" id="KW-0175">Coiled coil</keyword>
<proteinExistence type="predicted"/>
<dbReference type="Pfam" id="PF00072">
    <property type="entry name" value="Response_reg"/>
    <property type="match status" value="2"/>
</dbReference>
<feature type="domain" description="Response regulatory" evidence="7">
    <location>
        <begin position="10"/>
        <end position="123"/>
    </location>
</feature>
<accession>A0A6V8MMU4</accession>
<dbReference type="SMART" id="SM00388">
    <property type="entry name" value="HisKA"/>
    <property type="match status" value="1"/>
</dbReference>
<organism evidence="9 10">
    <name type="scientific">Geomonas silvestris</name>
    <dbReference type="NCBI Taxonomy" id="2740184"/>
    <lineage>
        <taxon>Bacteria</taxon>
        <taxon>Pseudomonadati</taxon>
        <taxon>Thermodesulfobacteriota</taxon>
        <taxon>Desulfuromonadia</taxon>
        <taxon>Geobacterales</taxon>
        <taxon>Geobacteraceae</taxon>
        <taxon>Geomonas</taxon>
    </lineage>
</organism>
<dbReference type="Pfam" id="PF02518">
    <property type="entry name" value="HATPase_c"/>
    <property type="match status" value="1"/>
</dbReference>
<dbReference type="InterPro" id="IPR013656">
    <property type="entry name" value="PAS_4"/>
</dbReference>
<evidence type="ECO:0000256" key="4">
    <source>
        <dbReference type="PROSITE-ProRule" id="PRU00169"/>
    </source>
</evidence>
<dbReference type="PANTHER" id="PTHR43065">
    <property type="entry name" value="SENSOR HISTIDINE KINASE"/>
    <property type="match status" value="1"/>
</dbReference>
<dbReference type="PROSITE" id="PS50109">
    <property type="entry name" value="HIS_KIN"/>
    <property type="match status" value="1"/>
</dbReference>
<feature type="coiled-coil region" evidence="5">
    <location>
        <begin position="249"/>
        <end position="279"/>
    </location>
</feature>
<dbReference type="SMART" id="SM00387">
    <property type="entry name" value="HATPase_c"/>
    <property type="match status" value="1"/>
</dbReference>
<dbReference type="PRINTS" id="PR00344">
    <property type="entry name" value="BCTRLSENSOR"/>
</dbReference>
<evidence type="ECO:0000256" key="5">
    <source>
        <dbReference type="SAM" id="Coils"/>
    </source>
</evidence>
<feature type="modified residue" description="4-aspartylphosphate" evidence="4">
    <location>
        <position position="61"/>
    </location>
</feature>
<dbReference type="SMART" id="SM00091">
    <property type="entry name" value="PAS"/>
    <property type="match status" value="1"/>
</dbReference>
<dbReference type="Gene3D" id="3.30.450.20">
    <property type="entry name" value="PAS domain"/>
    <property type="match status" value="1"/>
</dbReference>
<dbReference type="CDD" id="cd00082">
    <property type="entry name" value="HisKA"/>
    <property type="match status" value="1"/>
</dbReference>
<reference evidence="10" key="1">
    <citation type="submission" date="2020-06" db="EMBL/GenBank/DDBJ databases">
        <title>Draft genomic sequence of Geomonas sp. Red330.</title>
        <authorList>
            <person name="Itoh H."/>
            <person name="Zhenxing X."/>
            <person name="Ushijima N."/>
            <person name="Masuda Y."/>
            <person name="Shiratori Y."/>
            <person name="Senoo K."/>
        </authorList>
    </citation>
    <scope>NUCLEOTIDE SEQUENCE [LARGE SCALE GENOMIC DNA]</scope>
    <source>
        <strain evidence="10">Red330</strain>
    </source>
</reference>
<dbReference type="SMART" id="SM00448">
    <property type="entry name" value="REC"/>
    <property type="match status" value="2"/>
</dbReference>
<evidence type="ECO:0000259" key="7">
    <source>
        <dbReference type="PROSITE" id="PS50110"/>
    </source>
</evidence>